<organism evidence="1 2">
    <name type="scientific">Diphasiastrum complanatum</name>
    <name type="common">Issler's clubmoss</name>
    <name type="synonym">Lycopodium complanatum</name>
    <dbReference type="NCBI Taxonomy" id="34168"/>
    <lineage>
        <taxon>Eukaryota</taxon>
        <taxon>Viridiplantae</taxon>
        <taxon>Streptophyta</taxon>
        <taxon>Embryophyta</taxon>
        <taxon>Tracheophyta</taxon>
        <taxon>Lycopodiopsida</taxon>
        <taxon>Lycopodiales</taxon>
        <taxon>Lycopodiaceae</taxon>
        <taxon>Lycopodioideae</taxon>
        <taxon>Diphasiastrum</taxon>
    </lineage>
</organism>
<evidence type="ECO:0000313" key="1">
    <source>
        <dbReference type="EMBL" id="KAJ7559666.1"/>
    </source>
</evidence>
<name>A0ACC2DZE6_DIPCM</name>
<dbReference type="EMBL" id="CM055095">
    <property type="protein sequence ID" value="KAJ7559666.1"/>
    <property type="molecule type" value="Genomic_DNA"/>
</dbReference>
<sequence length="70" mass="7656">MLEKLGLPPRPAARGSSWVLDASHCQACASPFSIFNRKHHCRRCGSLFCGTCTQQRIVLRGKVIGPGAYL</sequence>
<protein>
    <submittedName>
        <fullName evidence="1">Uncharacterized protein</fullName>
    </submittedName>
</protein>
<accession>A0ACC2DZE6</accession>
<proteinExistence type="predicted"/>
<comment type="caution">
    <text evidence="1">The sequence shown here is derived from an EMBL/GenBank/DDBJ whole genome shotgun (WGS) entry which is preliminary data.</text>
</comment>
<gene>
    <name evidence="1" type="ORF">O6H91_04G095300</name>
</gene>
<reference evidence="2" key="1">
    <citation type="journal article" date="2024" name="Proc. Natl. Acad. Sci. U.S.A.">
        <title>Extraordinary preservation of gene collinearity over three hundred million years revealed in homosporous lycophytes.</title>
        <authorList>
            <person name="Li C."/>
            <person name="Wickell D."/>
            <person name="Kuo L.Y."/>
            <person name="Chen X."/>
            <person name="Nie B."/>
            <person name="Liao X."/>
            <person name="Peng D."/>
            <person name="Ji J."/>
            <person name="Jenkins J."/>
            <person name="Williams M."/>
            <person name="Shu S."/>
            <person name="Plott C."/>
            <person name="Barry K."/>
            <person name="Rajasekar S."/>
            <person name="Grimwood J."/>
            <person name="Han X."/>
            <person name="Sun S."/>
            <person name="Hou Z."/>
            <person name="He W."/>
            <person name="Dai G."/>
            <person name="Sun C."/>
            <person name="Schmutz J."/>
            <person name="Leebens-Mack J.H."/>
            <person name="Li F.W."/>
            <person name="Wang L."/>
        </authorList>
    </citation>
    <scope>NUCLEOTIDE SEQUENCE [LARGE SCALE GENOMIC DNA]</scope>
    <source>
        <strain evidence="2">cv. PW_Plant_1</strain>
    </source>
</reference>
<keyword evidence="2" id="KW-1185">Reference proteome</keyword>
<dbReference type="Proteomes" id="UP001162992">
    <property type="component" value="Chromosome 4"/>
</dbReference>
<evidence type="ECO:0000313" key="2">
    <source>
        <dbReference type="Proteomes" id="UP001162992"/>
    </source>
</evidence>